<organism evidence="2 3">
    <name type="scientific">Candidatus Muproteobacteria bacterium RBG_16_62_13</name>
    <dbReference type="NCBI Taxonomy" id="1817756"/>
    <lineage>
        <taxon>Bacteria</taxon>
        <taxon>Pseudomonadati</taxon>
        <taxon>Pseudomonadota</taxon>
        <taxon>Candidatus Muproteobacteria</taxon>
    </lineage>
</organism>
<dbReference type="AlphaFoldDB" id="A0A1F6T253"/>
<dbReference type="Pfam" id="PF13744">
    <property type="entry name" value="HTH_37"/>
    <property type="match status" value="1"/>
</dbReference>
<dbReference type="InterPro" id="IPR039554">
    <property type="entry name" value="HigA2-like_HTH"/>
</dbReference>
<dbReference type="Gene3D" id="1.10.260.40">
    <property type="entry name" value="lambda repressor-like DNA-binding domains"/>
    <property type="match status" value="1"/>
</dbReference>
<proteinExistence type="predicted"/>
<protein>
    <submittedName>
        <fullName evidence="2">Transcriptional regulator</fullName>
    </submittedName>
</protein>
<gene>
    <name evidence="2" type="ORF">A2140_07920</name>
</gene>
<dbReference type="SUPFAM" id="SSF47413">
    <property type="entry name" value="lambda repressor-like DNA-binding domains"/>
    <property type="match status" value="1"/>
</dbReference>
<dbReference type="STRING" id="1817756.A2140_07920"/>
<evidence type="ECO:0000259" key="1">
    <source>
        <dbReference type="Pfam" id="PF13744"/>
    </source>
</evidence>
<evidence type="ECO:0000313" key="3">
    <source>
        <dbReference type="Proteomes" id="UP000178379"/>
    </source>
</evidence>
<reference evidence="2 3" key="1">
    <citation type="journal article" date="2016" name="Nat. Commun.">
        <title>Thousands of microbial genomes shed light on interconnected biogeochemical processes in an aquifer system.</title>
        <authorList>
            <person name="Anantharaman K."/>
            <person name="Brown C.T."/>
            <person name="Hug L.A."/>
            <person name="Sharon I."/>
            <person name="Castelle C.J."/>
            <person name="Probst A.J."/>
            <person name="Thomas B.C."/>
            <person name="Singh A."/>
            <person name="Wilkins M.J."/>
            <person name="Karaoz U."/>
            <person name="Brodie E.L."/>
            <person name="Williams K.H."/>
            <person name="Hubbard S.S."/>
            <person name="Banfield J.F."/>
        </authorList>
    </citation>
    <scope>NUCLEOTIDE SEQUENCE [LARGE SCALE GENOMIC DNA]</scope>
</reference>
<feature type="domain" description="HigA2-like helix-turn-helix" evidence="1">
    <location>
        <begin position="13"/>
        <end position="90"/>
    </location>
</feature>
<dbReference type="Proteomes" id="UP000178379">
    <property type="component" value="Unassembled WGS sequence"/>
</dbReference>
<name>A0A1F6T253_9PROT</name>
<dbReference type="InterPro" id="IPR010982">
    <property type="entry name" value="Lambda_DNA-bd_dom_sf"/>
</dbReference>
<evidence type="ECO:0000313" key="2">
    <source>
        <dbReference type="EMBL" id="OGI39019.1"/>
    </source>
</evidence>
<dbReference type="EMBL" id="MFSQ01000103">
    <property type="protein sequence ID" value="OGI39019.1"/>
    <property type="molecule type" value="Genomic_DNA"/>
</dbReference>
<accession>A0A1F6T253</accession>
<dbReference type="GO" id="GO:0003677">
    <property type="term" value="F:DNA binding"/>
    <property type="evidence" value="ECO:0007669"/>
    <property type="project" value="InterPro"/>
</dbReference>
<comment type="caution">
    <text evidence="2">The sequence shown here is derived from an EMBL/GenBank/DDBJ whole genome shotgun (WGS) entry which is preliminary data.</text>
</comment>
<sequence>MKKRTYASVWDALEDTPEATASMRVRAELMIAVQRYVEASGETQAQAAKHLGLTQPRLNDLLRGRIEKFSLDALVNMLARVGRQVAVKVKKAA</sequence>